<dbReference type="SMART" id="SM00580">
    <property type="entry name" value="PUG"/>
    <property type="match status" value="1"/>
</dbReference>
<dbReference type="InterPro" id="IPR015940">
    <property type="entry name" value="UBA"/>
</dbReference>
<dbReference type="Gene3D" id="1.10.8.10">
    <property type="entry name" value="DNA helicase RuvA subunit, C-terminal domain"/>
    <property type="match status" value="1"/>
</dbReference>
<keyword evidence="4" id="KW-1185">Reference proteome</keyword>
<protein>
    <submittedName>
        <fullName evidence="3">UBX domain-containing protein 6</fullName>
    </submittedName>
</protein>
<organism evidence="3 4">
    <name type="scientific">Phtheirospermum japonicum</name>
    <dbReference type="NCBI Taxonomy" id="374723"/>
    <lineage>
        <taxon>Eukaryota</taxon>
        <taxon>Viridiplantae</taxon>
        <taxon>Streptophyta</taxon>
        <taxon>Embryophyta</taxon>
        <taxon>Tracheophyta</taxon>
        <taxon>Spermatophyta</taxon>
        <taxon>Magnoliopsida</taxon>
        <taxon>eudicotyledons</taxon>
        <taxon>Gunneridae</taxon>
        <taxon>Pentapetalae</taxon>
        <taxon>asterids</taxon>
        <taxon>lamiids</taxon>
        <taxon>Lamiales</taxon>
        <taxon>Orobanchaceae</taxon>
        <taxon>Orobanchaceae incertae sedis</taxon>
        <taxon>Phtheirospermum</taxon>
    </lineage>
</organism>
<dbReference type="PANTHER" id="PTHR46713:SF4">
    <property type="entry name" value="UBIQUITIN-ASSOCIATED (UBA)_TS-N DOMAIN PROTEIN"/>
    <property type="match status" value="1"/>
</dbReference>
<dbReference type="PANTHER" id="PTHR46713">
    <property type="entry name" value="F13M7.16 PROTEIN"/>
    <property type="match status" value="1"/>
</dbReference>
<dbReference type="SMART" id="SM00165">
    <property type="entry name" value="UBA"/>
    <property type="match status" value="1"/>
</dbReference>
<sequence>MGVDRRLLGELESMGFSEALATKALFSSGNSSIEDAVNWLVDNGSSDTAVNGPLMQPQALVDISIEAFNPVYIPEQVKLKAQALRNQARMKKAKQEKILLEREREKERIRAGKELLEAKRVAEESERKRKAEKEEERRARDRLERRGILGLPREAPVPLKPDALPERTKNLKQVGHAFPPAIKRAAVRDDLSECLRSIKRQNKDENTKAVRAFQTLMIYVRNIINHPNEEKFRKIRISNPVFQERVGKFEEGIKFLELCGFERVERDKFLLLPQEKVDLSVLKLAASELHNALMNPFFGLLSG</sequence>
<evidence type="ECO:0000259" key="2">
    <source>
        <dbReference type="PROSITE" id="PS50030"/>
    </source>
</evidence>
<evidence type="ECO:0000313" key="4">
    <source>
        <dbReference type="Proteomes" id="UP000653305"/>
    </source>
</evidence>
<dbReference type="EMBL" id="BMAC01000766">
    <property type="protein sequence ID" value="GFQ02685.1"/>
    <property type="molecule type" value="Genomic_DNA"/>
</dbReference>
<gene>
    <name evidence="3" type="ORF">PHJA_002412400</name>
</gene>
<dbReference type="InterPro" id="IPR036339">
    <property type="entry name" value="PUB-like_dom_sf"/>
</dbReference>
<reference evidence="3" key="1">
    <citation type="submission" date="2020-07" db="EMBL/GenBank/DDBJ databases">
        <title>Ethylene signaling mediates host invasion by parasitic plants.</title>
        <authorList>
            <person name="Yoshida S."/>
        </authorList>
    </citation>
    <scope>NUCLEOTIDE SEQUENCE</scope>
    <source>
        <strain evidence="3">Okayama</strain>
    </source>
</reference>
<name>A0A830D2P0_9LAMI</name>
<evidence type="ECO:0000256" key="1">
    <source>
        <dbReference type="SAM" id="MobiDB-lite"/>
    </source>
</evidence>
<dbReference type="Gene3D" id="1.20.58.2190">
    <property type="match status" value="1"/>
</dbReference>
<comment type="caution">
    <text evidence="3">The sequence shown here is derived from an EMBL/GenBank/DDBJ whole genome shotgun (WGS) entry which is preliminary data.</text>
</comment>
<feature type="domain" description="UBA" evidence="2">
    <location>
        <begin position="2"/>
        <end position="43"/>
    </location>
</feature>
<dbReference type="InterPro" id="IPR009060">
    <property type="entry name" value="UBA-like_sf"/>
</dbReference>
<dbReference type="InterPro" id="IPR018997">
    <property type="entry name" value="PUB_domain"/>
</dbReference>
<feature type="region of interest" description="Disordered" evidence="1">
    <location>
        <begin position="120"/>
        <end position="140"/>
    </location>
</feature>
<dbReference type="Pfam" id="PF22562">
    <property type="entry name" value="UBA_7"/>
    <property type="match status" value="1"/>
</dbReference>
<dbReference type="Proteomes" id="UP000653305">
    <property type="component" value="Unassembled WGS sequence"/>
</dbReference>
<dbReference type="OrthoDB" id="336240at2759"/>
<dbReference type="AlphaFoldDB" id="A0A830D2P0"/>
<dbReference type="SUPFAM" id="SSF46934">
    <property type="entry name" value="UBA-like"/>
    <property type="match status" value="1"/>
</dbReference>
<proteinExistence type="predicted"/>
<evidence type="ECO:0000313" key="3">
    <source>
        <dbReference type="EMBL" id="GFQ02685.1"/>
    </source>
</evidence>
<dbReference type="SUPFAM" id="SSF143503">
    <property type="entry name" value="PUG domain-like"/>
    <property type="match status" value="1"/>
</dbReference>
<dbReference type="Pfam" id="PF09409">
    <property type="entry name" value="PUB"/>
    <property type="match status" value="1"/>
</dbReference>
<dbReference type="PROSITE" id="PS50030">
    <property type="entry name" value="UBA"/>
    <property type="match status" value="1"/>
</dbReference>
<accession>A0A830D2P0</accession>